<evidence type="ECO:0000313" key="5">
    <source>
        <dbReference type="Proteomes" id="UP000509704"/>
    </source>
</evidence>
<dbReference type="InterPro" id="IPR003877">
    <property type="entry name" value="SPRY_dom"/>
</dbReference>
<gene>
    <name evidence="4" type="ORF">HG535_0G04770</name>
</gene>
<feature type="compositionally biased region" description="Polar residues" evidence="1">
    <location>
        <begin position="575"/>
        <end position="584"/>
    </location>
</feature>
<accession>A0A7H9B8L5</accession>
<dbReference type="RefSeq" id="XP_037146319.1">
    <property type="nucleotide sequence ID" value="XM_037290424.1"/>
</dbReference>
<protein>
    <recommendedName>
        <fullName evidence="6">B30.2/SPRY domain-containing protein</fullName>
    </recommendedName>
</protein>
<feature type="compositionally biased region" description="Basic and acidic residues" evidence="1">
    <location>
        <begin position="166"/>
        <end position="175"/>
    </location>
</feature>
<feature type="domain" description="B30.2/SPRY" evidence="2">
    <location>
        <begin position="237"/>
        <end position="484"/>
    </location>
</feature>
<dbReference type="Gene3D" id="2.60.120.920">
    <property type="match status" value="1"/>
</dbReference>
<dbReference type="InterPro" id="IPR043136">
    <property type="entry name" value="B30.2/SPRY_sf"/>
</dbReference>
<feature type="region of interest" description="Disordered" evidence="1">
    <location>
        <begin position="165"/>
        <end position="205"/>
    </location>
</feature>
<feature type="compositionally biased region" description="Acidic residues" evidence="1">
    <location>
        <begin position="516"/>
        <end position="525"/>
    </location>
</feature>
<dbReference type="SMART" id="SM00449">
    <property type="entry name" value="SPRY"/>
    <property type="match status" value="1"/>
</dbReference>
<dbReference type="GeneID" id="59238377"/>
<evidence type="ECO:0008006" key="6">
    <source>
        <dbReference type="Google" id="ProtNLM"/>
    </source>
</evidence>
<feature type="compositionally biased region" description="Low complexity" evidence="1">
    <location>
        <begin position="189"/>
        <end position="199"/>
    </location>
</feature>
<dbReference type="InterPro" id="IPR050618">
    <property type="entry name" value="Ubq-SigPath_Reg"/>
</dbReference>
<feature type="domain" description="CTLH" evidence="3">
    <location>
        <begin position="644"/>
        <end position="702"/>
    </location>
</feature>
<dbReference type="PROSITE" id="PS50896">
    <property type="entry name" value="LISH"/>
    <property type="match status" value="1"/>
</dbReference>
<dbReference type="InterPro" id="IPR044736">
    <property type="entry name" value="Gid1/RanBPM/SPLA_SPRY"/>
</dbReference>
<reference evidence="4 5" key="1">
    <citation type="submission" date="2020-07" db="EMBL/GenBank/DDBJ databases">
        <title>The yeast mating-type switching endonuclease HO is a domesticated member of an unorthodox homing genetic element family.</title>
        <authorList>
            <person name="Coughlan A.Y."/>
            <person name="Lombardi L."/>
            <person name="Braun-Galleani S."/>
            <person name="Martos A.R."/>
            <person name="Galeote V."/>
            <person name="Bigey F."/>
            <person name="Dequin S."/>
            <person name="Byrne K.P."/>
            <person name="Wolfe K.H."/>
        </authorList>
    </citation>
    <scope>NUCLEOTIDE SEQUENCE [LARGE SCALE GENOMIC DNA]</scope>
    <source>
        <strain evidence="4 5">NRRL Y-6702</strain>
    </source>
</reference>
<sequence>MSVYMDEVDYEFITSLFPEYLLQQPIAYYLWASYFQQKKLFHKLKSSKSTSINSGFVSNDFSVGRPPTKLSYAMRKVIWQKLMNLGVLGTLSFDSANDEYLVQAHKYFYPGRSSLFAGNSLDIHRMKGGELYDVNASAEENRLSILNQADREEQMSDINEDINEYVEDRQPLSDRGEDELDDQDDVAADEGNNSSNSSRESSHTESMCFYPALNSHKFPPKSKKNTANSDIYRMLEYNLPSQWSTQSSNSVLLSADGVSLLKPNPNWQAYLAYERSNYSSRNRSRNSFSGNQKNNFAVTWANNPLHAAKIGLFYYEIRVLSVTSSQGAQNSNIVVGYKYWSDADTDATSQRTENERSSTATQTSDLGEGLRSSLRGSSSTSEATVNTPEMGTAGKMGVDEGFFGYCGSDGSITASSQSKTYSKPFGRDDVIGCGVNFVNGTIFFTKNGICLGTAFTDFYDFNLIPYIALKPGNSVRTNFGLYEEFVFDILGYQQRWKAKSYKHIFRSIDSDDISNEFESDEEVNVNEESGRNDNEMDIDDEKEKEENSNSEFDPDLILRDSRSEKDQMYRPNVDKINTLNTGDDSIPSTLHTMINDYLIHEGLIDVAKGFLKDLKKNDVQEDNEGKSNAVMRHNERQIIKEEKNLNIRQELRRFITHGNISQCLEYTETHLPGLLQENIELLFELKTAQYLLTILNHKDYPIEKIVTKGQELSKEFVYDESISQELRERFRNQLSNVSALLAYEDPINEPPEELTAYLSSDFLQDRLYQAVNTSVLTFLQKDSECELENVISYTRAMLSTLMNYEAEGSVVFNGTELRYYKTVNMDEDLLNL</sequence>
<dbReference type="InterPro" id="IPR006594">
    <property type="entry name" value="LisH"/>
</dbReference>
<evidence type="ECO:0000313" key="4">
    <source>
        <dbReference type="EMBL" id="QLG74594.1"/>
    </source>
</evidence>
<feature type="compositionally biased region" description="Polar residues" evidence="1">
    <location>
        <begin position="346"/>
        <end position="363"/>
    </location>
</feature>
<dbReference type="CDD" id="cd12885">
    <property type="entry name" value="SPRY_RanBP_like"/>
    <property type="match status" value="1"/>
</dbReference>
<dbReference type="EMBL" id="CP058610">
    <property type="protein sequence ID" value="QLG74594.1"/>
    <property type="molecule type" value="Genomic_DNA"/>
</dbReference>
<evidence type="ECO:0000259" key="3">
    <source>
        <dbReference type="PROSITE" id="PS50897"/>
    </source>
</evidence>
<dbReference type="SMART" id="SM00757">
    <property type="entry name" value="CRA"/>
    <property type="match status" value="1"/>
</dbReference>
<dbReference type="SUPFAM" id="SSF49899">
    <property type="entry name" value="Concanavalin A-like lectins/glucanases"/>
    <property type="match status" value="1"/>
</dbReference>
<proteinExistence type="predicted"/>
<feature type="compositionally biased region" description="Low complexity" evidence="1">
    <location>
        <begin position="364"/>
        <end position="382"/>
    </location>
</feature>
<dbReference type="InterPro" id="IPR013320">
    <property type="entry name" value="ConA-like_dom_sf"/>
</dbReference>
<evidence type="ECO:0000256" key="1">
    <source>
        <dbReference type="SAM" id="MobiDB-lite"/>
    </source>
</evidence>
<dbReference type="InterPro" id="IPR013144">
    <property type="entry name" value="CRA_dom"/>
</dbReference>
<name>A0A7H9B8L5_ZYGMR</name>
<dbReference type="PANTHER" id="PTHR12864">
    <property type="entry name" value="RAN BINDING PROTEIN 9-RELATED"/>
    <property type="match status" value="1"/>
</dbReference>
<feature type="compositionally biased region" description="Basic and acidic residues" evidence="1">
    <location>
        <begin position="556"/>
        <end position="568"/>
    </location>
</feature>
<evidence type="ECO:0000259" key="2">
    <source>
        <dbReference type="PROSITE" id="PS50188"/>
    </source>
</evidence>
<dbReference type="PROSITE" id="PS50188">
    <property type="entry name" value="B302_SPRY"/>
    <property type="match status" value="1"/>
</dbReference>
<feature type="compositionally biased region" description="Acidic residues" evidence="1">
    <location>
        <begin position="176"/>
        <end position="188"/>
    </location>
</feature>
<dbReference type="OrthoDB" id="25503at2759"/>
<feature type="region of interest" description="Disordered" evidence="1">
    <location>
        <begin position="516"/>
        <end position="584"/>
    </location>
</feature>
<organism evidence="4 5">
    <name type="scientific">Zygotorulaspora mrakii</name>
    <name type="common">Zygosaccharomyces mrakii</name>
    <dbReference type="NCBI Taxonomy" id="42260"/>
    <lineage>
        <taxon>Eukaryota</taxon>
        <taxon>Fungi</taxon>
        <taxon>Dikarya</taxon>
        <taxon>Ascomycota</taxon>
        <taxon>Saccharomycotina</taxon>
        <taxon>Saccharomycetes</taxon>
        <taxon>Saccharomycetales</taxon>
        <taxon>Saccharomycetaceae</taxon>
        <taxon>Zygotorulaspora</taxon>
    </lineage>
</organism>
<dbReference type="AlphaFoldDB" id="A0A7H9B8L5"/>
<dbReference type="InterPro" id="IPR024964">
    <property type="entry name" value="CTLH/CRA"/>
</dbReference>
<dbReference type="InterPro" id="IPR006595">
    <property type="entry name" value="CTLH_C"/>
</dbReference>
<keyword evidence="5" id="KW-1185">Reference proteome</keyword>
<dbReference type="InterPro" id="IPR001870">
    <property type="entry name" value="B30.2/SPRY"/>
</dbReference>
<dbReference type="PROSITE" id="PS50897">
    <property type="entry name" value="CTLH"/>
    <property type="match status" value="1"/>
</dbReference>
<dbReference type="Pfam" id="PF10607">
    <property type="entry name" value="CTLH"/>
    <property type="match status" value="1"/>
</dbReference>
<feature type="region of interest" description="Disordered" evidence="1">
    <location>
        <begin position="346"/>
        <end position="393"/>
    </location>
</feature>
<dbReference type="Pfam" id="PF00622">
    <property type="entry name" value="SPRY"/>
    <property type="match status" value="1"/>
</dbReference>
<dbReference type="Proteomes" id="UP000509704">
    <property type="component" value="Chromosome 7"/>
</dbReference>
<dbReference type="KEGG" id="zmk:HG535_0G04770"/>